<organism evidence="1 2">
    <name type="scientific">Xanthomonas floridensis</name>
    <dbReference type="NCBI Taxonomy" id="1843580"/>
    <lineage>
        <taxon>Bacteria</taxon>
        <taxon>Pseudomonadati</taxon>
        <taxon>Pseudomonadota</taxon>
        <taxon>Gammaproteobacteria</taxon>
        <taxon>Lysobacterales</taxon>
        <taxon>Lysobacteraceae</taxon>
        <taxon>Xanthomonas</taxon>
    </lineage>
</organism>
<evidence type="ECO:0000313" key="1">
    <source>
        <dbReference type="EMBL" id="OAG66649.1"/>
    </source>
</evidence>
<gene>
    <name evidence="1" type="ORF">A7D17_20715</name>
</gene>
<comment type="caution">
    <text evidence="1">The sequence shown here is derived from an EMBL/GenBank/DDBJ whole genome shotgun (WGS) entry which is preliminary data.</text>
</comment>
<evidence type="ECO:0000313" key="2">
    <source>
        <dbReference type="Proteomes" id="UP000077659"/>
    </source>
</evidence>
<dbReference type="AlphaFoldDB" id="A0A1A9M9C4"/>
<dbReference type="EMBL" id="LXNG01000025">
    <property type="protein sequence ID" value="OAG66649.1"/>
    <property type="molecule type" value="Genomic_DNA"/>
</dbReference>
<accession>A0A1A9M9C4</accession>
<reference evidence="1 2" key="1">
    <citation type="submission" date="2016-05" db="EMBL/GenBank/DDBJ databases">
        <title>Pathogenic, phenotypic and molecular characterisation of Xanthomonas nasturtii sp. nov. and Xanthomonas floridensis sp. nov., new species of Xanthomonas associated with watercress production in Florida.</title>
        <authorList>
            <person name="Vicente J.G."/>
            <person name="Rothwell S."/>
            <person name="Holub E.B."/>
            <person name="Studholme D.J."/>
        </authorList>
    </citation>
    <scope>NUCLEOTIDE SEQUENCE [LARGE SCALE GENOMIC DNA]</scope>
    <source>
        <strain evidence="1 2">WHRI 8848</strain>
    </source>
</reference>
<protein>
    <submittedName>
        <fullName evidence="1">Uncharacterized protein</fullName>
    </submittedName>
</protein>
<name>A0A1A9M9C4_9XANT</name>
<sequence length="176" mass="18980">MLTPADHQVVQHPDVEEAQSLLQALGDLAVGFVWLRIAAWVIVEKDDGSCVQFQGALGDYSGMNIAAVDGAEEEMFGCQDLVLDVQEDDSEDFVRQVSAAGNEVVASLLGAVDAALALKALFQDGSCCEQDALLVHLDLVLSLGVSGELIRPGFRRHSRPSLRVAPFELYRRQVAS</sequence>
<proteinExistence type="predicted"/>
<dbReference type="Proteomes" id="UP000077659">
    <property type="component" value="Unassembled WGS sequence"/>
</dbReference>